<feature type="compositionally biased region" description="Low complexity" evidence="6">
    <location>
        <begin position="327"/>
        <end position="339"/>
    </location>
</feature>
<dbReference type="EMBL" id="MU003694">
    <property type="protein sequence ID" value="KAF2815495.1"/>
    <property type="molecule type" value="Genomic_DNA"/>
</dbReference>
<dbReference type="PANTHER" id="PTHR33048">
    <property type="entry name" value="PTH11-LIKE INTEGRAL MEMBRANE PROTEIN (AFU_ORTHOLOGUE AFUA_5G11245)"/>
    <property type="match status" value="1"/>
</dbReference>
<evidence type="ECO:0000256" key="3">
    <source>
        <dbReference type="ARBA" id="ARBA00022989"/>
    </source>
</evidence>
<dbReference type="GO" id="GO:0016020">
    <property type="term" value="C:membrane"/>
    <property type="evidence" value="ECO:0007669"/>
    <property type="project" value="UniProtKB-SubCell"/>
</dbReference>
<dbReference type="GeneID" id="54460037"/>
<keyword evidence="3 7" id="KW-1133">Transmembrane helix</keyword>
<name>A0A6A6Z5L6_9PEZI</name>
<evidence type="ECO:0000256" key="7">
    <source>
        <dbReference type="SAM" id="Phobius"/>
    </source>
</evidence>
<feature type="transmembrane region" description="Helical" evidence="7">
    <location>
        <begin position="20"/>
        <end position="42"/>
    </location>
</feature>
<evidence type="ECO:0000313" key="9">
    <source>
        <dbReference type="EMBL" id="KAF2815495.1"/>
    </source>
</evidence>
<feature type="transmembrane region" description="Helical" evidence="7">
    <location>
        <begin position="186"/>
        <end position="204"/>
    </location>
</feature>
<dbReference type="RefSeq" id="XP_033582459.1">
    <property type="nucleotide sequence ID" value="XM_033719144.1"/>
</dbReference>
<feature type="compositionally biased region" description="Basic and acidic residues" evidence="6">
    <location>
        <begin position="375"/>
        <end position="388"/>
    </location>
</feature>
<dbReference type="OrthoDB" id="10017208at2759"/>
<dbReference type="PANTHER" id="PTHR33048:SF47">
    <property type="entry name" value="INTEGRAL MEMBRANE PROTEIN-RELATED"/>
    <property type="match status" value="1"/>
</dbReference>
<feature type="compositionally biased region" description="Basic and acidic residues" evidence="6">
    <location>
        <begin position="398"/>
        <end position="408"/>
    </location>
</feature>
<keyword evidence="10" id="KW-1185">Reference proteome</keyword>
<feature type="transmembrane region" description="Helical" evidence="7">
    <location>
        <begin position="135"/>
        <end position="156"/>
    </location>
</feature>
<gene>
    <name evidence="9 11" type="ORF">BDZ99DRAFT_459344</name>
</gene>
<feature type="transmembrane region" description="Helical" evidence="7">
    <location>
        <begin position="54"/>
        <end position="80"/>
    </location>
</feature>
<dbReference type="InterPro" id="IPR049326">
    <property type="entry name" value="Rhodopsin_dom_fungi"/>
</dbReference>
<evidence type="ECO:0000259" key="8">
    <source>
        <dbReference type="Pfam" id="PF20684"/>
    </source>
</evidence>
<organism evidence="9">
    <name type="scientific">Mytilinidion resinicola</name>
    <dbReference type="NCBI Taxonomy" id="574789"/>
    <lineage>
        <taxon>Eukaryota</taxon>
        <taxon>Fungi</taxon>
        <taxon>Dikarya</taxon>
        <taxon>Ascomycota</taxon>
        <taxon>Pezizomycotina</taxon>
        <taxon>Dothideomycetes</taxon>
        <taxon>Pleosporomycetidae</taxon>
        <taxon>Mytilinidiales</taxon>
        <taxon>Mytilinidiaceae</taxon>
        <taxon>Mytilinidion</taxon>
    </lineage>
</organism>
<dbReference type="Proteomes" id="UP000504636">
    <property type="component" value="Unplaced"/>
</dbReference>
<evidence type="ECO:0000313" key="11">
    <source>
        <dbReference type="RefSeq" id="XP_033582459.1"/>
    </source>
</evidence>
<dbReference type="AlphaFoldDB" id="A0A6A6Z5L6"/>
<evidence type="ECO:0000256" key="2">
    <source>
        <dbReference type="ARBA" id="ARBA00022692"/>
    </source>
</evidence>
<dbReference type="InterPro" id="IPR052337">
    <property type="entry name" value="SAT4-like"/>
</dbReference>
<keyword evidence="2 7" id="KW-0812">Transmembrane</keyword>
<reference evidence="9 11" key="1">
    <citation type="journal article" date="2020" name="Stud. Mycol.">
        <title>101 Dothideomycetes genomes: a test case for predicting lifestyles and emergence of pathogens.</title>
        <authorList>
            <person name="Haridas S."/>
            <person name="Albert R."/>
            <person name="Binder M."/>
            <person name="Bloem J."/>
            <person name="Labutti K."/>
            <person name="Salamov A."/>
            <person name="Andreopoulos B."/>
            <person name="Baker S."/>
            <person name="Barry K."/>
            <person name="Bills G."/>
            <person name="Bluhm B."/>
            <person name="Cannon C."/>
            <person name="Castanera R."/>
            <person name="Culley D."/>
            <person name="Daum C."/>
            <person name="Ezra D."/>
            <person name="Gonzalez J."/>
            <person name="Henrissat B."/>
            <person name="Kuo A."/>
            <person name="Liang C."/>
            <person name="Lipzen A."/>
            <person name="Lutzoni F."/>
            <person name="Magnuson J."/>
            <person name="Mondo S."/>
            <person name="Nolan M."/>
            <person name="Ohm R."/>
            <person name="Pangilinan J."/>
            <person name="Park H.-J."/>
            <person name="Ramirez L."/>
            <person name="Alfaro M."/>
            <person name="Sun H."/>
            <person name="Tritt A."/>
            <person name="Yoshinaga Y."/>
            <person name="Zwiers L.-H."/>
            <person name="Turgeon B."/>
            <person name="Goodwin S."/>
            <person name="Spatafora J."/>
            <person name="Crous P."/>
            <person name="Grigoriev I."/>
        </authorList>
    </citation>
    <scope>NUCLEOTIDE SEQUENCE</scope>
    <source>
        <strain evidence="9 11">CBS 304.34</strain>
    </source>
</reference>
<keyword evidence="4 7" id="KW-0472">Membrane</keyword>
<feature type="transmembrane region" description="Helical" evidence="7">
    <location>
        <begin position="100"/>
        <end position="123"/>
    </location>
</feature>
<comment type="similarity">
    <text evidence="5">Belongs to the SAT4 family.</text>
</comment>
<feature type="domain" description="Rhodopsin" evidence="8">
    <location>
        <begin position="39"/>
        <end position="280"/>
    </location>
</feature>
<evidence type="ECO:0000313" key="10">
    <source>
        <dbReference type="Proteomes" id="UP000504636"/>
    </source>
</evidence>
<evidence type="ECO:0000256" key="5">
    <source>
        <dbReference type="ARBA" id="ARBA00038359"/>
    </source>
</evidence>
<feature type="transmembrane region" description="Helical" evidence="7">
    <location>
        <begin position="216"/>
        <end position="241"/>
    </location>
</feature>
<reference evidence="11" key="3">
    <citation type="submission" date="2025-04" db="UniProtKB">
        <authorList>
            <consortium name="RefSeq"/>
        </authorList>
    </citation>
    <scope>IDENTIFICATION</scope>
    <source>
        <strain evidence="11">CBS 304.34</strain>
    </source>
</reference>
<evidence type="ECO:0000256" key="4">
    <source>
        <dbReference type="ARBA" id="ARBA00023136"/>
    </source>
</evidence>
<sequence length="408" mass="44573">MSFLYPGTRVFTPTNGPQLTLTVVPAILLPLATMAVFTRLYSRHITKQKLAPDDWLVTIALALGYALYADIVVCVVLGGLGSHITEIGPGNFVIFAKSGAVASGILWGSAVVVTQLSILAFYVRIFGIAQPWVKYCAYALMAMVSGWWFALFGSIMGECIPMDKLWNPMESGSCIDQNKMCGGGGIAHVILDFFILLLPLYPVWKLHTSVRRKLYVSMIFLLGLIATLCSILRVTCLIDLVKIDDTDATYSMWLAFFLEILEVCCGITAVSIPAFPPVMARFASVRSRISSYTKSLLSPRSRLSSRFSSSKRDSNGSEKQSYGKPYGSSSKRSGPDSSPQLPKNISFITSPAFIGTEGYQESEKSSDKSTFSMERGSEEHIVEPEQAHVSHGWAVPSSKHDTLGDNAV</sequence>
<feature type="transmembrane region" description="Helical" evidence="7">
    <location>
        <begin position="253"/>
        <end position="278"/>
    </location>
</feature>
<feature type="region of interest" description="Disordered" evidence="6">
    <location>
        <begin position="303"/>
        <end position="341"/>
    </location>
</feature>
<protein>
    <recommendedName>
        <fullName evidence="8">Rhodopsin domain-containing protein</fullName>
    </recommendedName>
</protein>
<accession>A0A6A6Z5L6</accession>
<evidence type="ECO:0000256" key="1">
    <source>
        <dbReference type="ARBA" id="ARBA00004141"/>
    </source>
</evidence>
<reference evidence="11" key="2">
    <citation type="submission" date="2020-04" db="EMBL/GenBank/DDBJ databases">
        <authorList>
            <consortium name="NCBI Genome Project"/>
        </authorList>
    </citation>
    <scope>NUCLEOTIDE SEQUENCE</scope>
    <source>
        <strain evidence="11">CBS 304.34</strain>
    </source>
</reference>
<feature type="region of interest" description="Disordered" evidence="6">
    <location>
        <begin position="356"/>
        <end position="408"/>
    </location>
</feature>
<proteinExistence type="inferred from homology"/>
<dbReference type="Pfam" id="PF20684">
    <property type="entry name" value="Fung_rhodopsin"/>
    <property type="match status" value="1"/>
</dbReference>
<evidence type="ECO:0000256" key="6">
    <source>
        <dbReference type="SAM" id="MobiDB-lite"/>
    </source>
</evidence>
<comment type="subcellular location">
    <subcellularLocation>
        <location evidence="1">Membrane</location>
        <topology evidence="1">Multi-pass membrane protein</topology>
    </subcellularLocation>
</comment>